<evidence type="ECO:0008006" key="4">
    <source>
        <dbReference type="Google" id="ProtNLM"/>
    </source>
</evidence>
<dbReference type="PANTHER" id="PTHR37814:SF1">
    <property type="entry name" value="MEMBRANE PROTEIN"/>
    <property type="match status" value="1"/>
</dbReference>
<feature type="transmembrane region" description="Helical" evidence="1">
    <location>
        <begin position="264"/>
        <end position="288"/>
    </location>
</feature>
<feature type="transmembrane region" description="Helical" evidence="1">
    <location>
        <begin position="36"/>
        <end position="61"/>
    </location>
</feature>
<dbReference type="EMBL" id="JACCEW010000003">
    <property type="protein sequence ID" value="NYT37417.1"/>
    <property type="molecule type" value="Genomic_DNA"/>
</dbReference>
<feature type="transmembrane region" description="Helical" evidence="1">
    <location>
        <begin position="219"/>
        <end position="244"/>
    </location>
</feature>
<feature type="transmembrane region" description="Helical" evidence="1">
    <location>
        <begin position="183"/>
        <end position="207"/>
    </location>
</feature>
<reference evidence="2 3" key="1">
    <citation type="submission" date="2020-07" db="EMBL/GenBank/DDBJ databases">
        <title>Taxonomic revisions and descriptions of new bacterial species based on genomic comparisons in the high-G+C-content subgroup of the family Alcaligenaceae.</title>
        <authorList>
            <person name="Szabo A."/>
            <person name="Felfoldi T."/>
        </authorList>
    </citation>
    <scope>NUCLEOTIDE SEQUENCE [LARGE SCALE GENOMIC DNA]</scope>
    <source>
        <strain evidence="2 3">DSM 25264</strain>
    </source>
</reference>
<proteinExistence type="predicted"/>
<keyword evidence="1" id="KW-0812">Transmembrane</keyword>
<feature type="transmembrane region" description="Helical" evidence="1">
    <location>
        <begin position="300"/>
        <end position="320"/>
    </location>
</feature>
<gene>
    <name evidence="2" type="ORF">H0A68_11080</name>
</gene>
<evidence type="ECO:0000313" key="3">
    <source>
        <dbReference type="Proteomes" id="UP000580517"/>
    </source>
</evidence>
<evidence type="ECO:0000313" key="2">
    <source>
        <dbReference type="EMBL" id="NYT37417.1"/>
    </source>
</evidence>
<dbReference type="OrthoDB" id="4424890at2"/>
<feature type="transmembrane region" description="Helical" evidence="1">
    <location>
        <begin position="115"/>
        <end position="133"/>
    </location>
</feature>
<protein>
    <recommendedName>
        <fullName evidence="4">Membrane protein YkvI</fullName>
    </recommendedName>
</protein>
<accession>A0A853FBU3</accession>
<keyword evidence="1" id="KW-0472">Membrane</keyword>
<dbReference type="InterPro" id="IPR038728">
    <property type="entry name" value="YkvI-like"/>
</dbReference>
<feature type="transmembrane region" description="Helical" evidence="1">
    <location>
        <begin position="326"/>
        <end position="346"/>
    </location>
</feature>
<sequence>MVNFKEALKISVAFVGVVVGAGFASGQEIMQFFTSFGAIGLVGAIISGALFIFLAMALSTLGQQQASLSHKGVIYAICGRYLGLCVDVMITFFMFAIAVVMLAGAGALLEQLAGIPQLWGSAAVTALTILIVCMDVRKVISFIGSVTPLLVLMVVIVASFAIASRDTDMTSLQAAAQAQPHGAANWFIAALLYVSYNIVAGAPFLVIMGGQAIDRKTALWGGILGGVLLGILMLLISGGMLARADELGGVAMPMLLIASQLSPFIGIVMGIVIFGMILNTAVGVLYSFSARLLEPGSARFRWGTIAAGVLAFLGSLVGFIKLVGTVYPFFGYLGFVLMACVLVGWFRMRTASAQQA</sequence>
<organism evidence="2 3">
    <name type="scientific">Allopusillimonas soli</name>
    <dbReference type="NCBI Taxonomy" id="659016"/>
    <lineage>
        <taxon>Bacteria</taxon>
        <taxon>Pseudomonadati</taxon>
        <taxon>Pseudomonadota</taxon>
        <taxon>Betaproteobacteria</taxon>
        <taxon>Burkholderiales</taxon>
        <taxon>Alcaligenaceae</taxon>
        <taxon>Allopusillimonas</taxon>
    </lineage>
</organism>
<evidence type="ECO:0000256" key="1">
    <source>
        <dbReference type="SAM" id="Phobius"/>
    </source>
</evidence>
<dbReference type="PANTHER" id="PTHR37814">
    <property type="entry name" value="CONSERVED MEMBRANE PROTEIN"/>
    <property type="match status" value="1"/>
</dbReference>
<name>A0A853FBU3_9BURK</name>
<feature type="transmembrane region" description="Helical" evidence="1">
    <location>
        <begin position="81"/>
        <end position="109"/>
    </location>
</feature>
<keyword evidence="3" id="KW-1185">Reference proteome</keyword>
<dbReference type="Proteomes" id="UP000580517">
    <property type="component" value="Unassembled WGS sequence"/>
</dbReference>
<feature type="transmembrane region" description="Helical" evidence="1">
    <location>
        <begin position="140"/>
        <end position="163"/>
    </location>
</feature>
<keyword evidence="1" id="KW-1133">Transmembrane helix</keyword>
<dbReference type="AlphaFoldDB" id="A0A853FBU3"/>
<comment type="caution">
    <text evidence="2">The sequence shown here is derived from an EMBL/GenBank/DDBJ whole genome shotgun (WGS) entry which is preliminary data.</text>
</comment>
<dbReference type="RefSeq" id="WP_129969439.1">
    <property type="nucleotide sequence ID" value="NZ_JACCEW010000003.1"/>
</dbReference>